<keyword evidence="2" id="KW-1185">Reference proteome</keyword>
<proteinExistence type="predicted"/>
<name>A0A6A7B7U3_9PLEO</name>
<accession>A0A6A7B7U3</accession>
<gene>
    <name evidence="1" type="ORF">T440DRAFT_468009</name>
</gene>
<evidence type="ECO:0000313" key="2">
    <source>
        <dbReference type="Proteomes" id="UP000799423"/>
    </source>
</evidence>
<dbReference type="EMBL" id="MU006303">
    <property type="protein sequence ID" value="KAF2851312.1"/>
    <property type="molecule type" value="Genomic_DNA"/>
</dbReference>
<sequence>MAPMVQFHGVNRHSPAFFPISYEQKPARRPSIVANRLGWSQLIRLYLLSAALMVAGSRVLVFPSQPGR</sequence>
<evidence type="ECO:0000313" key="1">
    <source>
        <dbReference type="EMBL" id="KAF2851312.1"/>
    </source>
</evidence>
<dbReference type="AlphaFoldDB" id="A0A6A7B7U3"/>
<reference evidence="1" key="1">
    <citation type="submission" date="2020-01" db="EMBL/GenBank/DDBJ databases">
        <authorList>
            <consortium name="DOE Joint Genome Institute"/>
            <person name="Haridas S."/>
            <person name="Albert R."/>
            <person name="Binder M."/>
            <person name="Bloem J."/>
            <person name="Labutti K."/>
            <person name="Salamov A."/>
            <person name="Andreopoulos B."/>
            <person name="Baker S.E."/>
            <person name="Barry K."/>
            <person name="Bills G."/>
            <person name="Bluhm B.H."/>
            <person name="Cannon C."/>
            <person name="Castanera R."/>
            <person name="Culley D.E."/>
            <person name="Daum C."/>
            <person name="Ezra D."/>
            <person name="Gonzalez J.B."/>
            <person name="Henrissat B."/>
            <person name="Kuo A."/>
            <person name="Liang C."/>
            <person name="Lipzen A."/>
            <person name="Lutzoni F."/>
            <person name="Magnuson J."/>
            <person name="Mondo S."/>
            <person name="Nolan M."/>
            <person name="Ohm R."/>
            <person name="Pangilinan J."/>
            <person name="Park H.-J."/>
            <person name="Ramirez L."/>
            <person name="Alfaro M."/>
            <person name="Sun H."/>
            <person name="Tritt A."/>
            <person name="Yoshinaga Y."/>
            <person name="Zwiers L.-H."/>
            <person name="Turgeon B.G."/>
            <person name="Goodwin S.B."/>
            <person name="Spatafora J.W."/>
            <person name="Crous P.W."/>
            <person name="Grigoriev I.V."/>
        </authorList>
    </citation>
    <scope>NUCLEOTIDE SEQUENCE</scope>
    <source>
        <strain evidence="1">IPT5</strain>
    </source>
</reference>
<organism evidence="1 2">
    <name type="scientific">Plenodomus tracheiphilus IPT5</name>
    <dbReference type="NCBI Taxonomy" id="1408161"/>
    <lineage>
        <taxon>Eukaryota</taxon>
        <taxon>Fungi</taxon>
        <taxon>Dikarya</taxon>
        <taxon>Ascomycota</taxon>
        <taxon>Pezizomycotina</taxon>
        <taxon>Dothideomycetes</taxon>
        <taxon>Pleosporomycetidae</taxon>
        <taxon>Pleosporales</taxon>
        <taxon>Pleosporineae</taxon>
        <taxon>Leptosphaeriaceae</taxon>
        <taxon>Plenodomus</taxon>
    </lineage>
</organism>
<protein>
    <submittedName>
        <fullName evidence="1">Uncharacterized protein</fullName>
    </submittedName>
</protein>
<dbReference type="Proteomes" id="UP000799423">
    <property type="component" value="Unassembled WGS sequence"/>
</dbReference>